<organism evidence="2 3">
    <name type="scientific">Streptomyces leeuwenhoekii</name>
    <dbReference type="NCBI Taxonomy" id="1437453"/>
    <lineage>
        <taxon>Bacteria</taxon>
        <taxon>Bacillati</taxon>
        <taxon>Actinomycetota</taxon>
        <taxon>Actinomycetes</taxon>
        <taxon>Kitasatosporales</taxon>
        <taxon>Streptomycetaceae</taxon>
        <taxon>Streptomyces</taxon>
    </lineage>
</organism>
<evidence type="ECO:0000313" key="2">
    <source>
        <dbReference type="EMBL" id="CQR59567.1"/>
    </source>
</evidence>
<accession>A0A0F7VQ79</accession>
<dbReference type="InterPro" id="IPR009057">
    <property type="entry name" value="Homeodomain-like_sf"/>
</dbReference>
<dbReference type="SUPFAM" id="SSF46689">
    <property type="entry name" value="Homeodomain-like"/>
    <property type="match status" value="1"/>
</dbReference>
<dbReference type="Proteomes" id="UP000035016">
    <property type="component" value="Chromosome Chromosome"/>
</dbReference>
<evidence type="ECO:0000256" key="1">
    <source>
        <dbReference type="SAM" id="Coils"/>
    </source>
</evidence>
<evidence type="ECO:0000313" key="3">
    <source>
        <dbReference type="Proteomes" id="UP000035016"/>
    </source>
</evidence>
<proteinExistence type="predicted"/>
<dbReference type="Pfam" id="PF01527">
    <property type="entry name" value="HTH_Tnp_1"/>
    <property type="match status" value="1"/>
</dbReference>
<dbReference type="InterPro" id="IPR051839">
    <property type="entry name" value="RD_transcriptional_regulator"/>
</dbReference>
<dbReference type="PANTHER" id="PTHR33215">
    <property type="entry name" value="PROTEIN DISTAL ANTENNA"/>
    <property type="match status" value="1"/>
</dbReference>
<dbReference type="KEGG" id="sle:sle_01050"/>
<dbReference type="RefSeq" id="WP_029383687.1">
    <property type="nucleotide sequence ID" value="NZ_AZSD01000173.1"/>
</dbReference>
<keyword evidence="1" id="KW-0175">Coiled coil</keyword>
<dbReference type="GO" id="GO:0006313">
    <property type="term" value="P:DNA transposition"/>
    <property type="evidence" value="ECO:0007669"/>
    <property type="project" value="InterPro"/>
</dbReference>
<name>A0A0F7VQ79_STRLW</name>
<dbReference type="Gene3D" id="1.10.10.60">
    <property type="entry name" value="Homeodomain-like"/>
    <property type="match status" value="1"/>
</dbReference>
<dbReference type="GO" id="GO:0003677">
    <property type="term" value="F:DNA binding"/>
    <property type="evidence" value="ECO:0007669"/>
    <property type="project" value="InterPro"/>
</dbReference>
<dbReference type="InterPro" id="IPR002514">
    <property type="entry name" value="Transposase_8"/>
</dbReference>
<reference evidence="2 3" key="1">
    <citation type="submission" date="2015-02" db="EMBL/GenBank/DDBJ databases">
        <authorList>
            <person name="Gomez-Escribano P.J."/>
        </authorList>
    </citation>
    <scope>NUCLEOTIDE SEQUENCE [LARGE SCALE GENOMIC DNA]</scope>
    <source>
        <strain evidence="3">C34 (DSM 42122 / NRRL B-24963)</strain>
    </source>
</reference>
<sequence>MGSKYTKRYTEEFKRDAIALVDSSGKTVTAVARELGISSESLRGWYRWAKADRGEGGSGELTSAEREELKRLRKEVREQQQTIEILKKATAFFVKENDR</sequence>
<dbReference type="GO" id="GO:0004803">
    <property type="term" value="F:transposase activity"/>
    <property type="evidence" value="ECO:0007669"/>
    <property type="project" value="InterPro"/>
</dbReference>
<protein>
    <submittedName>
        <fullName evidence="2">Transposase IS3/IS</fullName>
    </submittedName>
</protein>
<feature type="coiled-coil region" evidence="1">
    <location>
        <begin position="62"/>
        <end position="89"/>
    </location>
</feature>
<dbReference type="AlphaFoldDB" id="A0A0F7VQ79"/>
<dbReference type="EMBL" id="LN831790">
    <property type="protein sequence ID" value="CQR59567.1"/>
    <property type="molecule type" value="Genomic_DNA"/>
</dbReference>
<gene>
    <name evidence="2" type="primary">sle_01050</name>
</gene>
<dbReference type="PANTHER" id="PTHR33215:SF13">
    <property type="entry name" value="PROTEIN DISTAL ANTENNA"/>
    <property type="match status" value="1"/>
</dbReference>